<dbReference type="InterPro" id="IPR044880">
    <property type="entry name" value="NCX_ion-bd_dom_sf"/>
</dbReference>
<dbReference type="GO" id="GO:0015369">
    <property type="term" value="F:calcium:proton antiporter activity"/>
    <property type="evidence" value="ECO:0007669"/>
    <property type="project" value="UniProtKB-ARBA"/>
</dbReference>
<evidence type="ECO:0000313" key="10">
    <source>
        <dbReference type="EMBL" id="KIM93154.1"/>
    </source>
</evidence>
<feature type="transmembrane region" description="Helical" evidence="8">
    <location>
        <begin position="100"/>
        <end position="125"/>
    </location>
</feature>
<feature type="transmembrane region" description="Helical" evidence="8">
    <location>
        <begin position="40"/>
        <end position="58"/>
    </location>
</feature>
<comment type="similarity">
    <text evidence="2">Belongs to the Ca(2+):cation antiporter (CaCA) (TC 2.A.19) family.</text>
</comment>
<dbReference type="EMBL" id="KN832899">
    <property type="protein sequence ID" value="KIM93154.1"/>
    <property type="molecule type" value="Genomic_DNA"/>
</dbReference>
<evidence type="ECO:0000256" key="8">
    <source>
        <dbReference type="SAM" id="Phobius"/>
    </source>
</evidence>
<dbReference type="InterPro" id="IPR004837">
    <property type="entry name" value="NaCa_Exmemb"/>
</dbReference>
<dbReference type="GO" id="GO:0012505">
    <property type="term" value="C:endomembrane system"/>
    <property type="evidence" value="ECO:0007669"/>
    <property type="project" value="UniProtKB-SubCell"/>
</dbReference>
<evidence type="ECO:0000313" key="11">
    <source>
        <dbReference type="Proteomes" id="UP000054321"/>
    </source>
</evidence>
<organism evidence="10 11">
    <name type="scientific">Oidiodendron maius (strain Zn)</name>
    <dbReference type="NCBI Taxonomy" id="913774"/>
    <lineage>
        <taxon>Eukaryota</taxon>
        <taxon>Fungi</taxon>
        <taxon>Dikarya</taxon>
        <taxon>Ascomycota</taxon>
        <taxon>Pezizomycotina</taxon>
        <taxon>Leotiomycetes</taxon>
        <taxon>Leotiomycetes incertae sedis</taxon>
        <taxon>Myxotrichaceae</taxon>
        <taxon>Oidiodendron</taxon>
    </lineage>
</organism>
<evidence type="ECO:0000256" key="7">
    <source>
        <dbReference type="ARBA" id="ARBA00023136"/>
    </source>
</evidence>
<dbReference type="Gene3D" id="1.20.1420.30">
    <property type="entry name" value="NCX, central ion-binding region"/>
    <property type="match status" value="2"/>
</dbReference>
<dbReference type="OrthoDB" id="1699231at2759"/>
<name>A0A0C3GP35_OIDMZ</name>
<dbReference type="PANTHER" id="PTHR31503">
    <property type="entry name" value="VACUOLAR CALCIUM ION TRANSPORTER"/>
    <property type="match status" value="1"/>
</dbReference>
<feature type="transmembrane region" description="Helical" evidence="8">
    <location>
        <begin position="387"/>
        <end position="407"/>
    </location>
</feature>
<feature type="transmembrane region" description="Helical" evidence="8">
    <location>
        <begin position="70"/>
        <end position="94"/>
    </location>
</feature>
<feature type="transmembrane region" description="Helical" evidence="8">
    <location>
        <begin position="137"/>
        <end position="159"/>
    </location>
</feature>
<gene>
    <name evidence="10" type="ORF">OIDMADRAFT_138383</name>
</gene>
<reference evidence="10 11" key="1">
    <citation type="submission" date="2014-04" db="EMBL/GenBank/DDBJ databases">
        <authorList>
            <consortium name="DOE Joint Genome Institute"/>
            <person name="Kuo A."/>
            <person name="Martino E."/>
            <person name="Perotto S."/>
            <person name="Kohler A."/>
            <person name="Nagy L.G."/>
            <person name="Floudas D."/>
            <person name="Copeland A."/>
            <person name="Barry K.W."/>
            <person name="Cichocki N."/>
            <person name="Veneault-Fourrey C."/>
            <person name="LaButti K."/>
            <person name="Lindquist E.A."/>
            <person name="Lipzen A."/>
            <person name="Lundell T."/>
            <person name="Morin E."/>
            <person name="Murat C."/>
            <person name="Sun H."/>
            <person name="Tunlid A."/>
            <person name="Henrissat B."/>
            <person name="Grigoriev I.V."/>
            <person name="Hibbett D.S."/>
            <person name="Martin F."/>
            <person name="Nordberg H.P."/>
            <person name="Cantor M.N."/>
            <person name="Hua S.X."/>
        </authorList>
    </citation>
    <scope>NUCLEOTIDE SEQUENCE [LARGE SCALE GENOMIC DNA]</scope>
    <source>
        <strain evidence="10 11">Zn</strain>
    </source>
</reference>
<keyword evidence="11" id="KW-1185">Reference proteome</keyword>
<feature type="domain" description="Sodium/calcium exchanger membrane region" evidence="9">
    <location>
        <begin position="263"/>
        <end position="399"/>
    </location>
</feature>
<evidence type="ECO:0000256" key="3">
    <source>
        <dbReference type="ARBA" id="ARBA00022448"/>
    </source>
</evidence>
<dbReference type="Proteomes" id="UP000054321">
    <property type="component" value="Unassembled WGS sequence"/>
</dbReference>
<feature type="domain" description="Sodium/calcium exchanger membrane region" evidence="9">
    <location>
        <begin position="40"/>
        <end position="193"/>
    </location>
</feature>
<evidence type="ECO:0000256" key="6">
    <source>
        <dbReference type="ARBA" id="ARBA00023065"/>
    </source>
</evidence>
<keyword evidence="7 8" id="KW-0472">Membrane</keyword>
<keyword evidence="5 8" id="KW-1133">Transmembrane helix</keyword>
<keyword evidence="4 8" id="KW-0812">Transmembrane</keyword>
<evidence type="ECO:0000256" key="2">
    <source>
        <dbReference type="ARBA" id="ARBA00008170"/>
    </source>
</evidence>
<feature type="transmembrane region" description="Helical" evidence="8">
    <location>
        <begin position="363"/>
        <end position="380"/>
    </location>
</feature>
<evidence type="ECO:0000256" key="4">
    <source>
        <dbReference type="ARBA" id="ARBA00022692"/>
    </source>
</evidence>
<dbReference type="GO" id="GO:0006874">
    <property type="term" value="P:intracellular calcium ion homeostasis"/>
    <property type="evidence" value="ECO:0007669"/>
    <property type="project" value="TreeGrafter"/>
</dbReference>
<protein>
    <recommendedName>
        <fullName evidence="9">Sodium/calcium exchanger membrane region domain-containing protein</fullName>
    </recommendedName>
</protein>
<dbReference type="InParanoid" id="A0A0C3GP35"/>
<dbReference type="PANTHER" id="PTHR31503:SF20">
    <property type="entry name" value="CA(2+)_H(+) EXCHANGER, PUTATIVE (EUROFUNG)-RELATED"/>
    <property type="match status" value="1"/>
</dbReference>
<accession>A0A0C3GP35</accession>
<dbReference type="Pfam" id="PF01699">
    <property type="entry name" value="Na_Ca_ex"/>
    <property type="match status" value="2"/>
</dbReference>
<evidence type="ECO:0000259" key="9">
    <source>
        <dbReference type="Pfam" id="PF01699"/>
    </source>
</evidence>
<evidence type="ECO:0000256" key="1">
    <source>
        <dbReference type="ARBA" id="ARBA00004127"/>
    </source>
</evidence>
<dbReference type="STRING" id="913774.A0A0C3GP35"/>
<dbReference type="AlphaFoldDB" id="A0A0C3GP35"/>
<dbReference type="HOGENOM" id="CLU_008721_0_0_1"/>
<dbReference type="InterPro" id="IPR004713">
    <property type="entry name" value="CaH_exchang"/>
</dbReference>
<dbReference type="GO" id="GO:0000329">
    <property type="term" value="C:fungal-type vacuole membrane"/>
    <property type="evidence" value="ECO:0007669"/>
    <property type="project" value="TreeGrafter"/>
</dbReference>
<feature type="transmembrane region" description="Helical" evidence="8">
    <location>
        <begin position="171"/>
        <end position="194"/>
    </location>
</feature>
<proteinExistence type="inferred from homology"/>
<comment type="subcellular location">
    <subcellularLocation>
        <location evidence="1">Endomembrane system</location>
        <topology evidence="1">Multi-pass membrane protein</topology>
    </subcellularLocation>
</comment>
<feature type="transmembrane region" description="Helical" evidence="8">
    <location>
        <begin position="292"/>
        <end position="316"/>
    </location>
</feature>
<keyword evidence="6" id="KW-0406">Ion transport</keyword>
<feature type="transmembrane region" description="Helical" evidence="8">
    <location>
        <begin position="323"/>
        <end position="351"/>
    </location>
</feature>
<reference evidence="11" key="2">
    <citation type="submission" date="2015-01" db="EMBL/GenBank/DDBJ databases">
        <title>Evolutionary Origins and Diversification of the Mycorrhizal Mutualists.</title>
        <authorList>
            <consortium name="DOE Joint Genome Institute"/>
            <consortium name="Mycorrhizal Genomics Consortium"/>
            <person name="Kohler A."/>
            <person name="Kuo A."/>
            <person name="Nagy L.G."/>
            <person name="Floudas D."/>
            <person name="Copeland A."/>
            <person name="Barry K.W."/>
            <person name="Cichocki N."/>
            <person name="Veneault-Fourrey C."/>
            <person name="LaButti K."/>
            <person name="Lindquist E.A."/>
            <person name="Lipzen A."/>
            <person name="Lundell T."/>
            <person name="Morin E."/>
            <person name="Murat C."/>
            <person name="Riley R."/>
            <person name="Ohm R."/>
            <person name="Sun H."/>
            <person name="Tunlid A."/>
            <person name="Henrissat B."/>
            <person name="Grigoriev I.V."/>
            <person name="Hibbett D.S."/>
            <person name="Martin F."/>
        </authorList>
    </citation>
    <scope>NUCLEOTIDE SEQUENCE [LARGE SCALE GENOMIC DNA]</scope>
    <source>
        <strain evidence="11">Zn</strain>
    </source>
</reference>
<feature type="transmembrane region" description="Helical" evidence="8">
    <location>
        <begin position="258"/>
        <end position="280"/>
    </location>
</feature>
<sequence length="411" mass="45224">MRPERQRKLLTQSIVLAFSLALFCSSTALHFVRQGSLSEFIISTITIVPVSAIFRFATKDIVLRLQREDYEFLGGLVNGVLGNGSELCFAIIAVTRRESIIAQTALTGSLLSGCLVIFGTCLLFGGIRNERQFYPLIIARANAQLLVVSLVSIALPTAFKSWSQDGESGLIAVSRGTAIVLLLEFISYLGFFYYTHADITTNEPVPGIGALAIQPALVNMGLLATAVPYPRLGTEQQSLREMRDTAREARSDKPQYPIYVNSLILLCSLTAMVFVSIYIMESIEAPSDTMNISKSFVGLVIMPTIIASVEHITAILRSRRENIAWIIETAFGSSIRIALFVFPIAVIVGWICGTPDMNMILDPFQVIILCLTVILVNHIVHNGVFHWIEGTMLISSFLEIAIAVWQYPNNA</sequence>
<evidence type="ECO:0000256" key="5">
    <source>
        <dbReference type="ARBA" id="ARBA00022989"/>
    </source>
</evidence>
<keyword evidence="3" id="KW-0813">Transport</keyword>